<keyword evidence="1" id="KW-0547">Nucleotide-binding</keyword>
<name>A0A4Q1SJG9_9BACT</name>
<dbReference type="SUPFAM" id="SSF54197">
    <property type="entry name" value="HIT-like"/>
    <property type="match status" value="1"/>
</dbReference>
<feature type="binding site" evidence="3">
    <location>
        <begin position="139"/>
        <end position="142"/>
    </location>
    <ligand>
        <name>substrate</name>
    </ligand>
</feature>
<dbReference type="InterPro" id="IPR011146">
    <property type="entry name" value="HIT-like"/>
</dbReference>
<dbReference type="GO" id="GO:0000166">
    <property type="term" value="F:nucleotide binding"/>
    <property type="evidence" value="ECO:0007669"/>
    <property type="project" value="UniProtKB-KW"/>
</dbReference>
<dbReference type="Pfam" id="PF01230">
    <property type="entry name" value="HIT"/>
    <property type="match status" value="1"/>
</dbReference>
<dbReference type="PANTHER" id="PTHR42997">
    <property type="entry name" value="HIT FAMILY HYDROLASE"/>
    <property type="match status" value="1"/>
</dbReference>
<proteinExistence type="predicted"/>
<feature type="domain" description="HIT" evidence="5">
    <location>
        <begin position="52"/>
        <end position="160"/>
    </location>
</feature>
<evidence type="ECO:0000256" key="3">
    <source>
        <dbReference type="PIRSR" id="PIRSR639383-2"/>
    </source>
</evidence>
<evidence type="ECO:0000256" key="4">
    <source>
        <dbReference type="PROSITE-ProRule" id="PRU00464"/>
    </source>
</evidence>
<dbReference type="AlphaFoldDB" id="A0A4Q1SJG9"/>
<comment type="caution">
    <text evidence="6">The sequence shown here is derived from an EMBL/GenBank/DDBJ whole genome shotgun (WGS) entry which is preliminary data.</text>
</comment>
<evidence type="ECO:0000259" key="5">
    <source>
        <dbReference type="PROSITE" id="PS51084"/>
    </source>
</evidence>
<accession>A0A4Q1SJG9</accession>
<evidence type="ECO:0000256" key="1">
    <source>
        <dbReference type="ARBA" id="ARBA00022741"/>
    </source>
</evidence>
<dbReference type="InterPro" id="IPR052908">
    <property type="entry name" value="AP-4-A_phosphorylase"/>
</dbReference>
<dbReference type="RefSeq" id="WP_129207199.1">
    <property type="nucleotide sequence ID" value="NZ_BMGU01000001.1"/>
</dbReference>
<gene>
    <name evidence="6" type="ORF">ESZ00_05855</name>
</gene>
<dbReference type="OrthoDB" id="9784774at2"/>
<organism evidence="6 7">
    <name type="scientific">Silvibacterium dinghuense</name>
    <dbReference type="NCBI Taxonomy" id="1560006"/>
    <lineage>
        <taxon>Bacteria</taxon>
        <taxon>Pseudomonadati</taxon>
        <taxon>Acidobacteriota</taxon>
        <taxon>Terriglobia</taxon>
        <taxon>Terriglobales</taxon>
        <taxon>Acidobacteriaceae</taxon>
        <taxon>Silvibacterium</taxon>
    </lineage>
</organism>
<dbReference type="Proteomes" id="UP000290253">
    <property type="component" value="Unassembled WGS sequence"/>
</dbReference>
<feature type="active site" description="Tele-AMP-histidine intermediate" evidence="2">
    <location>
        <position position="147"/>
    </location>
</feature>
<dbReference type="PROSITE" id="PS51084">
    <property type="entry name" value="HIT_2"/>
    <property type="match status" value="1"/>
</dbReference>
<dbReference type="Gene3D" id="3.30.428.10">
    <property type="entry name" value="HIT-like"/>
    <property type="match status" value="1"/>
</dbReference>
<dbReference type="InterPro" id="IPR039383">
    <property type="entry name" value="FHIT"/>
</dbReference>
<dbReference type="PANTHER" id="PTHR42997:SF1">
    <property type="entry name" value="AP-4-A PHOSPHORYLASE"/>
    <property type="match status" value="1"/>
</dbReference>
<feature type="binding site" evidence="3">
    <location>
        <position position="77"/>
    </location>
    <ligand>
        <name>substrate</name>
    </ligand>
</feature>
<protein>
    <submittedName>
        <fullName evidence="6">HIT domain-containing protein</fullName>
    </submittedName>
</protein>
<dbReference type="EMBL" id="SDMK01000001">
    <property type="protein sequence ID" value="RXS97420.1"/>
    <property type="molecule type" value="Genomic_DNA"/>
</dbReference>
<evidence type="ECO:0000313" key="6">
    <source>
        <dbReference type="EMBL" id="RXS97420.1"/>
    </source>
</evidence>
<reference evidence="6 7" key="1">
    <citation type="journal article" date="2016" name="Int. J. Syst. Evol. Microbiol.">
        <title>Acidipila dinghuensis sp. nov., an acidobacterium isolated from forest soil.</title>
        <authorList>
            <person name="Jiang Y.W."/>
            <person name="Wang J."/>
            <person name="Chen M.H."/>
            <person name="Lv Y.Y."/>
            <person name="Qiu L.H."/>
        </authorList>
    </citation>
    <scope>NUCLEOTIDE SEQUENCE [LARGE SCALE GENOMIC DNA]</scope>
    <source>
        <strain evidence="6 7">DHOF10</strain>
    </source>
</reference>
<feature type="short sequence motif" description="Histidine triad motif" evidence="4">
    <location>
        <begin position="145"/>
        <end position="149"/>
    </location>
</feature>
<keyword evidence="7" id="KW-1185">Reference proteome</keyword>
<dbReference type="InterPro" id="IPR036265">
    <property type="entry name" value="HIT-like_sf"/>
</dbReference>
<evidence type="ECO:0000256" key="2">
    <source>
        <dbReference type="PIRSR" id="PIRSR639383-1"/>
    </source>
</evidence>
<evidence type="ECO:0000313" key="7">
    <source>
        <dbReference type="Proteomes" id="UP000290253"/>
    </source>
</evidence>
<sequence length="192" mass="21244">MDHLWTPWRYAYVTDDRKSGRKGVPPELEAWPEDRGCVFCNLLAAADYGIAQGMPPEEADRAALIVHRAEHNYVCLNRYPYSSGHLMVVPHQHGSSFAALNSATAQELTALAQQAERALTESYRPHGINMGLNLGQAAGAGVAEHLHLHALPRWVGDTNFMTAVAETRILPETLEVTWARLREAFVKTSATE</sequence>
<dbReference type="CDD" id="cd01275">
    <property type="entry name" value="FHIT"/>
    <property type="match status" value="1"/>
</dbReference>
<feature type="binding site" evidence="3">
    <location>
        <position position="149"/>
    </location>
    <ligand>
        <name>substrate</name>
    </ligand>
</feature>
<dbReference type="GO" id="GO:0003824">
    <property type="term" value="F:catalytic activity"/>
    <property type="evidence" value="ECO:0007669"/>
    <property type="project" value="InterPro"/>
</dbReference>